<evidence type="ECO:0000256" key="3">
    <source>
        <dbReference type="ARBA" id="ARBA00023002"/>
    </source>
</evidence>
<evidence type="ECO:0000256" key="4">
    <source>
        <dbReference type="ARBA" id="ARBA00023004"/>
    </source>
</evidence>
<keyword evidence="8" id="KW-0732">Signal</keyword>
<keyword evidence="6" id="KW-0503">Monooxygenase</keyword>
<keyword evidence="3 6" id="KW-0560">Oxidoreductase</keyword>
<dbReference type="AlphaFoldDB" id="A0A6H0XK59"/>
<evidence type="ECO:0000256" key="1">
    <source>
        <dbReference type="ARBA" id="ARBA00010617"/>
    </source>
</evidence>
<protein>
    <recommendedName>
        <fullName evidence="11">Cytochrome P450</fullName>
    </recommendedName>
</protein>
<gene>
    <name evidence="9" type="ORF">AMS68_000535</name>
</gene>
<accession>A0A6H0XK59</accession>
<dbReference type="InterPro" id="IPR017972">
    <property type="entry name" value="Cyt_P450_CS"/>
</dbReference>
<dbReference type="OrthoDB" id="1103324at2759"/>
<dbReference type="InterPro" id="IPR036396">
    <property type="entry name" value="Cyt_P450_sf"/>
</dbReference>
<reference evidence="9 10" key="1">
    <citation type="journal article" date="2016" name="Sci. Rep.">
        <title>Peltaster fructicola genome reveals evolution from an invasive phytopathogen to an ectophytic parasite.</title>
        <authorList>
            <person name="Xu C."/>
            <person name="Chen H."/>
            <person name="Gleason M.L."/>
            <person name="Xu J.R."/>
            <person name="Liu H."/>
            <person name="Zhang R."/>
            <person name="Sun G."/>
        </authorList>
    </citation>
    <scope>NUCLEOTIDE SEQUENCE [LARGE SCALE GENOMIC DNA]</scope>
    <source>
        <strain evidence="9 10">LNHT1506</strain>
    </source>
</reference>
<dbReference type="PROSITE" id="PS00086">
    <property type="entry name" value="CYTOCHROME_P450"/>
    <property type="match status" value="1"/>
</dbReference>
<keyword evidence="7" id="KW-1133">Transmembrane helix</keyword>
<evidence type="ECO:0000256" key="6">
    <source>
        <dbReference type="RuleBase" id="RU000461"/>
    </source>
</evidence>
<dbReference type="InterPro" id="IPR050364">
    <property type="entry name" value="Cytochrome_P450_fung"/>
</dbReference>
<evidence type="ECO:0000256" key="5">
    <source>
        <dbReference type="PIRSR" id="PIRSR602401-1"/>
    </source>
</evidence>
<dbReference type="GO" id="GO:0005506">
    <property type="term" value="F:iron ion binding"/>
    <property type="evidence" value="ECO:0007669"/>
    <property type="project" value="InterPro"/>
</dbReference>
<dbReference type="PANTHER" id="PTHR46300">
    <property type="entry name" value="P450, PUTATIVE (EUROFUNG)-RELATED-RELATED"/>
    <property type="match status" value="1"/>
</dbReference>
<dbReference type="PRINTS" id="PR00463">
    <property type="entry name" value="EP450I"/>
</dbReference>
<dbReference type="GO" id="GO:0020037">
    <property type="term" value="F:heme binding"/>
    <property type="evidence" value="ECO:0007669"/>
    <property type="project" value="InterPro"/>
</dbReference>
<evidence type="ECO:0000256" key="7">
    <source>
        <dbReference type="SAM" id="Phobius"/>
    </source>
</evidence>
<dbReference type="Pfam" id="PF00067">
    <property type="entry name" value="p450"/>
    <property type="match status" value="1"/>
</dbReference>
<feature type="chain" id="PRO_5026254031" description="Cytochrome P450" evidence="8">
    <location>
        <begin position="28"/>
        <end position="531"/>
    </location>
</feature>
<dbReference type="GO" id="GO:0004497">
    <property type="term" value="F:monooxygenase activity"/>
    <property type="evidence" value="ECO:0007669"/>
    <property type="project" value="UniProtKB-KW"/>
</dbReference>
<dbReference type="Proteomes" id="UP000503462">
    <property type="component" value="Chromosome 1"/>
</dbReference>
<proteinExistence type="inferred from homology"/>
<evidence type="ECO:0000313" key="10">
    <source>
        <dbReference type="Proteomes" id="UP000503462"/>
    </source>
</evidence>
<keyword evidence="4 5" id="KW-0408">Iron</keyword>
<dbReference type="SUPFAM" id="SSF48264">
    <property type="entry name" value="Cytochrome P450"/>
    <property type="match status" value="1"/>
</dbReference>
<evidence type="ECO:0008006" key="11">
    <source>
        <dbReference type="Google" id="ProtNLM"/>
    </source>
</evidence>
<dbReference type="GO" id="GO:0016705">
    <property type="term" value="F:oxidoreductase activity, acting on paired donors, with incorporation or reduction of molecular oxygen"/>
    <property type="evidence" value="ECO:0007669"/>
    <property type="project" value="InterPro"/>
</dbReference>
<name>A0A6H0XK59_9PEZI</name>
<evidence type="ECO:0000313" key="9">
    <source>
        <dbReference type="EMBL" id="QIW95017.1"/>
    </source>
</evidence>
<evidence type="ECO:0000256" key="8">
    <source>
        <dbReference type="SAM" id="SignalP"/>
    </source>
</evidence>
<keyword evidence="5 6" id="KW-0349">Heme</keyword>
<comment type="cofactor">
    <cofactor evidence="5">
        <name>heme</name>
        <dbReference type="ChEBI" id="CHEBI:30413"/>
    </cofactor>
</comment>
<sequence>MQLIVATVASTLLILLVVLAFAQKAGAVWKNSATEPPGPALLPWLGRIHDLPTHSMWLKFKEWADIYGPLYRTQMLGDGFVVITDEQIAKELLVKRSKIYSDRPSVTSLFDSKSTEGSMEYLPMMGRNKYWARQRKFMHAYLTEATNAHWHGVLYHEAKRLLSRILDDPDNFSFILEDMASKIVCQLSWDDPSDATSQYCTRSAWALLTQLSPAGPITNIITPLWHLPYSINPWKQAERKRHDEQQRWWMERYTTVREQMATGHARPSFTRTYLQGRTSGLSGDYEASSALGMMALISIITIAGPMYYFLIAMLYHPDWQTKVQKEIDAVCSGPPELADSPRLPILRACMRESMRWRPSIPTGVAHEVEEDDFYNGWYIPKGTRILPLEWAFSRNQQKYPDAESFRPERWLEPSWPTYQAPLTQYPTIMNMSGFGWGQRSCIGQTLARDEILVTAGALLWAFDLKMKKENGKVLRPRLDKPKSLLIIRPHAFQMSFEPRSEKRRDEILAQWKTSEDKDQAERAAFVKTAAC</sequence>
<keyword evidence="10" id="KW-1185">Reference proteome</keyword>
<dbReference type="Gene3D" id="1.10.630.10">
    <property type="entry name" value="Cytochrome P450"/>
    <property type="match status" value="1"/>
</dbReference>
<dbReference type="EMBL" id="CP051139">
    <property type="protein sequence ID" value="QIW95017.1"/>
    <property type="molecule type" value="Genomic_DNA"/>
</dbReference>
<dbReference type="InterPro" id="IPR002401">
    <property type="entry name" value="Cyt_P450_E_grp-I"/>
</dbReference>
<keyword evidence="2 5" id="KW-0479">Metal-binding</keyword>
<keyword evidence="7" id="KW-0472">Membrane</keyword>
<organism evidence="9 10">
    <name type="scientific">Peltaster fructicola</name>
    <dbReference type="NCBI Taxonomy" id="286661"/>
    <lineage>
        <taxon>Eukaryota</taxon>
        <taxon>Fungi</taxon>
        <taxon>Dikarya</taxon>
        <taxon>Ascomycota</taxon>
        <taxon>Pezizomycotina</taxon>
        <taxon>Dothideomycetes</taxon>
        <taxon>Dothideomycetes incertae sedis</taxon>
        <taxon>Peltaster</taxon>
    </lineage>
</organism>
<comment type="similarity">
    <text evidence="1 6">Belongs to the cytochrome P450 family.</text>
</comment>
<feature type="signal peptide" evidence="8">
    <location>
        <begin position="1"/>
        <end position="27"/>
    </location>
</feature>
<feature type="transmembrane region" description="Helical" evidence="7">
    <location>
        <begin position="291"/>
        <end position="315"/>
    </location>
</feature>
<feature type="binding site" description="axial binding residue" evidence="5">
    <location>
        <position position="441"/>
    </location>
    <ligand>
        <name>heme</name>
        <dbReference type="ChEBI" id="CHEBI:30413"/>
    </ligand>
    <ligandPart>
        <name>Fe</name>
        <dbReference type="ChEBI" id="CHEBI:18248"/>
    </ligandPart>
</feature>
<keyword evidence="7" id="KW-0812">Transmembrane</keyword>
<dbReference type="PANTHER" id="PTHR46300:SF6">
    <property type="entry name" value="CYTOCHROME P450 2C30"/>
    <property type="match status" value="1"/>
</dbReference>
<dbReference type="PRINTS" id="PR00385">
    <property type="entry name" value="P450"/>
</dbReference>
<dbReference type="InterPro" id="IPR001128">
    <property type="entry name" value="Cyt_P450"/>
</dbReference>
<evidence type="ECO:0000256" key="2">
    <source>
        <dbReference type="ARBA" id="ARBA00022723"/>
    </source>
</evidence>